<protein>
    <submittedName>
        <fullName evidence="1">Uncharacterized protein</fullName>
    </submittedName>
</protein>
<sequence>LFPFLAKHKKKVAEFAYIIYDGSFLIELRASKKVSGANHLPQNEASSSSHTLMSFTITSQKYNFACKTNILAFSSH</sequence>
<dbReference type="EMBL" id="AP015038">
    <property type="protein sequence ID" value="BAT87125.1"/>
    <property type="molecule type" value="Genomic_DNA"/>
</dbReference>
<evidence type="ECO:0000313" key="2">
    <source>
        <dbReference type="Proteomes" id="UP000291084"/>
    </source>
</evidence>
<gene>
    <name evidence="1" type="primary">Vigan.05G046600</name>
    <name evidence="1" type="ORF">VIGAN_05046600</name>
</gene>
<evidence type="ECO:0000313" key="1">
    <source>
        <dbReference type="EMBL" id="BAT87125.1"/>
    </source>
</evidence>
<reference evidence="1 2" key="1">
    <citation type="journal article" date="2015" name="Sci. Rep.">
        <title>The power of single molecule real-time sequencing technology in the de novo assembly of a eukaryotic genome.</title>
        <authorList>
            <person name="Sakai H."/>
            <person name="Naito K."/>
            <person name="Ogiso-Tanaka E."/>
            <person name="Takahashi Y."/>
            <person name="Iseki K."/>
            <person name="Muto C."/>
            <person name="Satou K."/>
            <person name="Teruya K."/>
            <person name="Shiroma A."/>
            <person name="Shimoji M."/>
            <person name="Hirano T."/>
            <person name="Itoh T."/>
            <person name="Kaga A."/>
            <person name="Tomooka N."/>
        </authorList>
    </citation>
    <scope>NUCLEOTIDE SEQUENCE [LARGE SCALE GENOMIC DNA]</scope>
    <source>
        <strain evidence="2">cv. Shumari</strain>
    </source>
</reference>
<keyword evidence="2" id="KW-1185">Reference proteome</keyword>
<dbReference type="Proteomes" id="UP000291084">
    <property type="component" value="Chromosome 5"/>
</dbReference>
<proteinExistence type="predicted"/>
<accession>A0A0S3S2R2</accession>
<name>A0A0S3S2R2_PHAAN</name>
<dbReference type="AlphaFoldDB" id="A0A0S3S2R2"/>
<organism evidence="1 2">
    <name type="scientific">Vigna angularis var. angularis</name>
    <dbReference type="NCBI Taxonomy" id="157739"/>
    <lineage>
        <taxon>Eukaryota</taxon>
        <taxon>Viridiplantae</taxon>
        <taxon>Streptophyta</taxon>
        <taxon>Embryophyta</taxon>
        <taxon>Tracheophyta</taxon>
        <taxon>Spermatophyta</taxon>
        <taxon>Magnoliopsida</taxon>
        <taxon>eudicotyledons</taxon>
        <taxon>Gunneridae</taxon>
        <taxon>Pentapetalae</taxon>
        <taxon>rosids</taxon>
        <taxon>fabids</taxon>
        <taxon>Fabales</taxon>
        <taxon>Fabaceae</taxon>
        <taxon>Papilionoideae</taxon>
        <taxon>50 kb inversion clade</taxon>
        <taxon>NPAAA clade</taxon>
        <taxon>indigoferoid/millettioid clade</taxon>
        <taxon>Phaseoleae</taxon>
        <taxon>Vigna</taxon>
    </lineage>
</organism>
<feature type="non-terminal residue" evidence="1">
    <location>
        <position position="1"/>
    </location>
</feature>